<proteinExistence type="predicted"/>
<evidence type="ECO:0000313" key="4">
    <source>
        <dbReference type="Proteomes" id="UP001597508"/>
    </source>
</evidence>
<evidence type="ECO:0000259" key="2">
    <source>
        <dbReference type="Pfam" id="PF18990"/>
    </source>
</evidence>
<organism evidence="3 4">
    <name type="scientific">Pseudotenacibaculum haliotis</name>
    <dbReference type="NCBI Taxonomy" id="1862138"/>
    <lineage>
        <taxon>Bacteria</taxon>
        <taxon>Pseudomonadati</taxon>
        <taxon>Bacteroidota</taxon>
        <taxon>Flavobacteriia</taxon>
        <taxon>Flavobacteriales</taxon>
        <taxon>Flavobacteriaceae</taxon>
        <taxon>Pseudotenacibaculum</taxon>
    </lineage>
</organism>
<dbReference type="Proteomes" id="UP001597508">
    <property type="component" value="Unassembled WGS sequence"/>
</dbReference>
<name>A0ABW5LQ77_9FLAO</name>
<dbReference type="EMBL" id="JBHULH010000001">
    <property type="protein sequence ID" value="MFD2566329.1"/>
    <property type="molecule type" value="Genomic_DNA"/>
</dbReference>
<dbReference type="InterPro" id="IPR043781">
    <property type="entry name" value="DUF5723"/>
</dbReference>
<sequence length="459" mass="52065">MKKILYANILLVALFTMSAKAQQQLAFSFGETPHTLMLNPGAETNFKYHYGIPILSNFNFNTGLTGFNLSELFLADNQSFRDKFRRVLNKIDQDDYVNINARIDILNGGYRYDDRTYLSFGFYEEVDIMFYMPKDIADLVYYGNVNYLNRSFSFSQLNVKADVLGVLHAGISRKVNEKLNIGARVKIYSSSLNVETSHNSGTFTTFSNPQNIIRQSLNNVNVNIRTSGLVGANDKVLENGTDILSKTFLGGNLGLGFDFGLTYHFSPQLEFTGSILDLGFVRHSKNTRVYSAKGDYTFDGINFEFDPDNPRDYWQELEDDFDDKVPTDETTEAYTSWRPTKINAALKYSFGEIRRRRCYANTRKKYYFNAIGFQLHSVLRPKGPQFSFTSFFETSLSEKVHSKLTHTVNDYSATILGSGLTFQWGKVNVFGLVDNILGVRDAISASNISVNFGINMVIE</sequence>
<evidence type="ECO:0000313" key="3">
    <source>
        <dbReference type="EMBL" id="MFD2566329.1"/>
    </source>
</evidence>
<accession>A0ABW5LQ77</accession>
<dbReference type="RefSeq" id="WP_379665037.1">
    <property type="nucleotide sequence ID" value="NZ_JBHULH010000001.1"/>
</dbReference>
<gene>
    <name evidence="3" type="ORF">ACFSRZ_03025</name>
</gene>
<feature type="signal peptide" evidence="1">
    <location>
        <begin position="1"/>
        <end position="21"/>
    </location>
</feature>
<evidence type="ECO:0000256" key="1">
    <source>
        <dbReference type="SAM" id="SignalP"/>
    </source>
</evidence>
<dbReference type="Pfam" id="PF18990">
    <property type="entry name" value="DUF5723"/>
    <property type="match status" value="1"/>
</dbReference>
<feature type="chain" id="PRO_5046755109" evidence="1">
    <location>
        <begin position="22"/>
        <end position="459"/>
    </location>
</feature>
<keyword evidence="4" id="KW-1185">Reference proteome</keyword>
<feature type="domain" description="DUF5723" evidence="2">
    <location>
        <begin position="40"/>
        <end position="434"/>
    </location>
</feature>
<dbReference type="Gene3D" id="2.40.160.60">
    <property type="entry name" value="Outer membrane protein transport protein (OMPP1/FadL/TodX)"/>
    <property type="match status" value="1"/>
</dbReference>
<comment type="caution">
    <text evidence="3">The sequence shown here is derived from an EMBL/GenBank/DDBJ whole genome shotgun (WGS) entry which is preliminary data.</text>
</comment>
<reference evidence="4" key="1">
    <citation type="journal article" date="2019" name="Int. J. Syst. Evol. Microbiol.">
        <title>The Global Catalogue of Microorganisms (GCM) 10K type strain sequencing project: providing services to taxonomists for standard genome sequencing and annotation.</title>
        <authorList>
            <consortium name="The Broad Institute Genomics Platform"/>
            <consortium name="The Broad Institute Genome Sequencing Center for Infectious Disease"/>
            <person name="Wu L."/>
            <person name="Ma J."/>
        </authorList>
    </citation>
    <scope>NUCLEOTIDE SEQUENCE [LARGE SCALE GENOMIC DNA]</scope>
    <source>
        <strain evidence="4">KCTC 52127</strain>
    </source>
</reference>
<keyword evidence="1" id="KW-0732">Signal</keyword>
<protein>
    <submittedName>
        <fullName evidence="3">DUF5723 family protein</fullName>
    </submittedName>
</protein>